<feature type="transmembrane region" description="Helical" evidence="2">
    <location>
        <begin position="131"/>
        <end position="151"/>
    </location>
</feature>
<proteinExistence type="predicted"/>
<feature type="compositionally biased region" description="Basic residues" evidence="1">
    <location>
        <begin position="16"/>
        <end position="29"/>
    </location>
</feature>
<reference evidence="4" key="1">
    <citation type="submission" date="2016-06" db="EMBL/GenBank/DDBJ databases">
        <authorList>
            <person name="Varghese N."/>
            <person name="Submissions Spin"/>
        </authorList>
    </citation>
    <scope>NUCLEOTIDE SEQUENCE [LARGE SCALE GENOMIC DNA]</scope>
    <source>
        <strain evidence="4">DSM 43909</strain>
    </source>
</reference>
<dbReference type="AlphaFoldDB" id="A0A1C4XD23"/>
<keyword evidence="2" id="KW-1133">Transmembrane helix</keyword>
<feature type="transmembrane region" description="Helical" evidence="2">
    <location>
        <begin position="90"/>
        <end position="111"/>
    </location>
</feature>
<evidence type="ECO:0000313" key="3">
    <source>
        <dbReference type="EMBL" id="SCF06410.1"/>
    </source>
</evidence>
<protein>
    <submittedName>
        <fullName evidence="3">Uncharacterized protein</fullName>
    </submittedName>
</protein>
<accession>A0A1C4XD23</accession>
<gene>
    <name evidence="3" type="ORF">GA0074695_3208</name>
</gene>
<evidence type="ECO:0000256" key="1">
    <source>
        <dbReference type="SAM" id="MobiDB-lite"/>
    </source>
</evidence>
<evidence type="ECO:0000313" key="4">
    <source>
        <dbReference type="Proteomes" id="UP000198242"/>
    </source>
</evidence>
<sequence>MRGFPTRTPCAGDRARRGRGHRLPSASNRRRPLTRLTVASLAAHVVFELGAGVGMPLASIVGPYAATGFWALVTGGVWGATGRGASADRVLAAANGFGLAATSAHLLGWPTRRTRAGLPWLEDCEGLGPELMPFYNPILYCSGVAGLLAVVRENRRAPGYLPIAMLGLVPALVAFQHWEHRRLIRQAQTRPAWWNRRLRGLTHGRP</sequence>
<feature type="transmembrane region" description="Helical" evidence="2">
    <location>
        <begin position="57"/>
        <end position="78"/>
    </location>
</feature>
<evidence type="ECO:0000256" key="2">
    <source>
        <dbReference type="SAM" id="Phobius"/>
    </source>
</evidence>
<dbReference type="Proteomes" id="UP000198242">
    <property type="component" value="Chromosome I"/>
</dbReference>
<keyword evidence="2" id="KW-0812">Transmembrane</keyword>
<name>A0A1C4XD23_MICVI</name>
<feature type="transmembrane region" description="Helical" evidence="2">
    <location>
        <begin position="158"/>
        <end position="178"/>
    </location>
</feature>
<feature type="transmembrane region" description="Helical" evidence="2">
    <location>
        <begin position="32"/>
        <end position="51"/>
    </location>
</feature>
<organism evidence="3 4">
    <name type="scientific">Micromonospora viridifaciens</name>
    <dbReference type="NCBI Taxonomy" id="1881"/>
    <lineage>
        <taxon>Bacteria</taxon>
        <taxon>Bacillati</taxon>
        <taxon>Actinomycetota</taxon>
        <taxon>Actinomycetes</taxon>
        <taxon>Micromonosporales</taxon>
        <taxon>Micromonosporaceae</taxon>
        <taxon>Micromonospora</taxon>
    </lineage>
</organism>
<feature type="region of interest" description="Disordered" evidence="1">
    <location>
        <begin position="1"/>
        <end position="29"/>
    </location>
</feature>
<dbReference type="EMBL" id="LT607411">
    <property type="protein sequence ID" value="SCF06410.1"/>
    <property type="molecule type" value="Genomic_DNA"/>
</dbReference>
<keyword evidence="2" id="KW-0472">Membrane</keyword>
<keyword evidence="4" id="KW-1185">Reference proteome</keyword>